<dbReference type="InterPro" id="IPR015760">
    <property type="entry name" value="TIF_IF2"/>
</dbReference>
<dbReference type="Gene3D" id="2.40.30.10">
    <property type="entry name" value="Translation factors"/>
    <property type="match status" value="1"/>
</dbReference>
<protein>
    <recommendedName>
        <fullName evidence="3">Tr-type G domain-containing protein</fullName>
    </recommendedName>
</protein>
<keyword evidence="2" id="KW-0342">GTP-binding</keyword>
<evidence type="ECO:0000313" key="5">
    <source>
        <dbReference type="Proteomes" id="UP000886523"/>
    </source>
</evidence>
<dbReference type="PANTHER" id="PTHR43381">
    <property type="entry name" value="TRANSLATION INITIATION FACTOR IF-2-RELATED"/>
    <property type="match status" value="1"/>
</dbReference>
<proteinExistence type="predicted"/>
<dbReference type="Gene3D" id="3.40.50.300">
    <property type="entry name" value="P-loop containing nucleotide triphosphate hydrolases"/>
    <property type="match status" value="1"/>
</dbReference>
<dbReference type="InterPro" id="IPR000795">
    <property type="entry name" value="T_Tr_GTP-bd_dom"/>
</dbReference>
<dbReference type="GO" id="GO:0003924">
    <property type="term" value="F:GTPase activity"/>
    <property type="evidence" value="ECO:0007669"/>
    <property type="project" value="InterPro"/>
</dbReference>
<sequence>MQHIAAFSVHVASLSTSPPLPPALADEVPRTITLLNTPEHAAFTAMRARGAGVIDIPVLVVAADDGVLPQTREGIALSKKDSMNEDGYGIGMVVAINKTAVKHALLAERVHLEEFGDVPCVEVSGLTGLGLDKLLRARRTGRAEGRMLESRVDKGRGPITMVLLTQGFRSATPAFPPTISGWKEWAQAGDEVLEGSEDVVKNAIHNRNRNLAVHPLQEDVVLINEKLASNAADPSLPGPAEDHVKELHLIIEGDVSGNHIVKVRIIQAAAGELFMVTPPVIIEDHAPGEAVVQQISQVHGKHKVTTRVAGCRVMNSVIRRHKPVKAQRNDLEVYNGTLDPLKHAPKGSECVCLL</sequence>
<evidence type="ECO:0000256" key="1">
    <source>
        <dbReference type="ARBA" id="ARBA00022741"/>
    </source>
</evidence>
<keyword evidence="1" id="KW-0547">Nucleotide-binding</keyword>
<dbReference type="PANTHER" id="PTHR43381:SF20">
    <property type="entry name" value="TRANSLATION INITIATION FACTOR IF-2, MITOCHONDRIAL"/>
    <property type="match status" value="1"/>
</dbReference>
<gene>
    <name evidence="4" type="ORF">BS47DRAFT_1374145</name>
</gene>
<evidence type="ECO:0000256" key="2">
    <source>
        <dbReference type="ARBA" id="ARBA00023134"/>
    </source>
</evidence>
<accession>A0A9P6AI58</accession>
<dbReference type="Pfam" id="PF00009">
    <property type="entry name" value="GTP_EFTU"/>
    <property type="match status" value="1"/>
</dbReference>
<reference evidence="4" key="1">
    <citation type="journal article" date="2020" name="Nat. Commun.">
        <title>Large-scale genome sequencing of mycorrhizal fungi provides insights into the early evolution of symbiotic traits.</title>
        <authorList>
            <person name="Miyauchi S."/>
            <person name="Kiss E."/>
            <person name="Kuo A."/>
            <person name="Drula E."/>
            <person name="Kohler A."/>
            <person name="Sanchez-Garcia M."/>
            <person name="Morin E."/>
            <person name="Andreopoulos B."/>
            <person name="Barry K.W."/>
            <person name="Bonito G."/>
            <person name="Buee M."/>
            <person name="Carver A."/>
            <person name="Chen C."/>
            <person name="Cichocki N."/>
            <person name="Clum A."/>
            <person name="Culley D."/>
            <person name="Crous P.W."/>
            <person name="Fauchery L."/>
            <person name="Girlanda M."/>
            <person name="Hayes R.D."/>
            <person name="Keri Z."/>
            <person name="LaButti K."/>
            <person name="Lipzen A."/>
            <person name="Lombard V."/>
            <person name="Magnuson J."/>
            <person name="Maillard F."/>
            <person name="Murat C."/>
            <person name="Nolan M."/>
            <person name="Ohm R.A."/>
            <person name="Pangilinan J."/>
            <person name="Pereira M.F."/>
            <person name="Perotto S."/>
            <person name="Peter M."/>
            <person name="Pfister S."/>
            <person name="Riley R."/>
            <person name="Sitrit Y."/>
            <person name="Stielow J.B."/>
            <person name="Szollosi G."/>
            <person name="Zifcakova L."/>
            <person name="Stursova M."/>
            <person name="Spatafora J.W."/>
            <person name="Tedersoo L."/>
            <person name="Vaario L.M."/>
            <person name="Yamada A."/>
            <person name="Yan M."/>
            <person name="Wang P."/>
            <person name="Xu J."/>
            <person name="Bruns T."/>
            <person name="Baldrian P."/>
            <person name="Vilgalys R."/>
            <person name="Dunand C."/>
            <person name="Henrissat B."/>
            <person name="Grigoriev I.V."/>
            <person name="Hibbett D."/>
            <person name="Nagy L.G."/>
            <person name="Martin F.M."/>
        </authorList>
    </citation>
    <scope>NUCLEOTIDE SEQUENCE</scope>
    <source>
        <strain evidence="4">UP504</strain>
    </source>
</reference>
<dbReference type="AlphaFoldDB" id="A0A9P6AI58"/>
<dbReference type="OrthoDB" id="361630at2759"/>
<dbReference type="GO" id="GO:0005525">
    <property type="term" value="F:GTP binding"/>
    <property type="evidence" value="ECO:0007669"/>
    <property type="project" value="UniProtKB-KW"/>
</dbReference>
<dbReference type="GO" id="GO:0003743">
    <property type="term" value="F:translation initiation factor activity"/>
    <property type="evidence" value="ECO:0007669"/>
    <property type="project" value="TreeGrafter"/>
</dbReference>
<dbReference type="EMBL" id="MU129115">
    <property type="protein sequence ID" value="KAF9506315.1"/>
    <property type="molecule type" value="Genomic_DNA"/>
</dbReference>
<keyword evidence="5" id="KW-1185">Reference proteome</keyword>
<evidence type="ECO:0000259" key="3">
    <source>
        <dbReference type="Pfam" id="PF00009"/>
    </source>
</evidence>
<evidence type="ECO:0000313" key="4">
    <source>
        <dbReference type="EMBL" id="KAF9506315.1"/>
    </source>
</evidence>
<feature type="domain" description="Tr-type G" evidence="3">
    <location>
        <begin position="30"/>
        <end position="137"/>
    </location>
</feature>
<dbReference type="GO" id="GO:0005737">
    <property type="term" value="C:cytoplasm"/>
    <property type="evidence" value="ECO:0007669"/>
    <property type="project" value="TreeGrafter"/>
</dbReference>
<name>A0A9P6AI58_9AGAM</name>
<dbReference type="Proteomes" id="UP000886523">
    <property type="component" value="Unassembled WGS sequence"/>
</dbReference>
<dbReference type="InterPro" id="IPR027417">
    <property type="entry name" value="P-loop_NTPase"/>
</dbReference>
<comment type="caution">
    <text evidence="4">The sequence shown here is derived from an EMBL/GenBank/DDBJ whole genome shotgun (WGS) entry which is preliminary data.</text>
</comment>
<dbReference type="SUPFAM" id="SSF52540">
    <property type="entry name" value="P-loop containing nucleoside triphosphate hydrolases"/>
    <property type="match status" value="1"/>
</dbReference>
<organism evidence="4 5">
    <name type="scientific">Hydnum rufescens UP504</name>
    <dbReference type="NCBI Taxonomy" id="1448309"/>
    <lineage>
        <taxon>Eukaryota</taxon>
        <taxon>Fungi</taxon>
        <taxon>Dikarya</taxon>
        <taxon>Basidiomycota</taxon>
        <taxon>Agaricomycotina</taxon>
        <taxon>Agaricomycetes</taxon>
        <taxon>Cantharellales</taxon>
        <taxon>Hydnaceae</taxon>
        <taxon>Hydnum</taxon>
    </lineage>
</organism>